<gene>
    <name evidence="4" type="ORF">KTH90_09195</name>
</gene>
<dbReference type="InterPro" id="IPR014748">
    <property type="entry name" value="Enoyl-CoA_hydra_C"/>
</dbReference>
<reference evidence="4 5" key="1">
    <citation type="submission" date="2021-06" db="EMBL/GenBank/DDBJ databases">
        <title>Description of novel taxa of the family Lachnospiraceae.</title>
        <authorList>
            <person name="Chaplin A.V."/>
            <person name="Sokolova S.R."/>
            <person name="Pikina A.P."/>
            <person name="Korzhanova M."/>
            <person name="Belova V."/>
            <person name="Korostin D."/>
            <person name="Efimov B.A."/>
        </authorList>
    </citation>
    <scope>NUCLEOTIDE SEQUENCE [LARGE SCALE GENOMIC DNA]</scope>
    <source>
        <strain evidence="4 5">ASD4241</strain>
    </source>
</reference>
<proteinExistence type="inferred from homology"/>
<dbReference type="Gene3D" id="3.90.226.10">
    <property type="entry name" value="2-enoyl-CoA Hydratase, Chain A, domain 1"/>
    <property type="match status" value="1"/>
</dbReference>
<keyword evidence="2" id="KW-0456">Lyase</keyword>
<evidence type="ECO:0000256" key="3">
    <source>
        <dbReference type="RuleBase" id="RU003707"/>
    </source>
</evidence>
<dbReference type="PANTHER" id="PTHR11941:SF54">
    <property type="entry name" value="ENOYL-COA HYDRATASE, MITOCHONDRIAL"/>
    <property type="match status" value="1"/>
</dbReference>
<protein>
    <submittedName>
        <fullName evidence="4">Enoyl-CoA hydratase/isomerase family protein</fullName>
    </submittedName>
</protein>
<dbReference type="SUPFAM" id="SSF52096">
    <property type="entry name" value="ClpP/crotonase"/>
    <property type="match status" value="1"/>
</dbReference>
<accession>A0ABS6K6N1</accession>
<name>A0ABS6K6N1_9FIRM</name>
<sequence>MEYQDLMYEVKDKVAYLTLNRPHMLNSFCISMKHELENAVSRIEQDDGIWGVIITGSGRAFSSGTDISEFPSTVEQARKITAYSQKLFNRVENLEKPVIAVINGFALGGGLELALSCDIRIAADHAKLGFPEVKVGAIPCYGGTQRLTRLVGAGRAKEIIFTGKMLSAQEALGMGLVNHVEVPGKEMEKAKEIMSRILSNAPMAVAYSKRCINIGPEIGLEYAMDLEQNLVSMLVPTHDLKEGSQAFLEKRSPEFMNC</sequence>
<evidence type="ECO:0000313" key="5">
    <source>
        <dbReference type="Proteomes" id="UP001314681"/>
    </source>
</evidence>
<dbReference type="EMBL" id="JAHQCX010000005">
    <property type="protein sequence ID" value="MBU9726189.1"/>
    <property type="molecule type" value="Genomic_DNA"/>
</dbReference>
<organism evidence="4 5">
    <name type="scientific">Diplocloster modestus</name>
    <dbReference type="NCBI Taxonomy" id="2850322"/>
    <lineage>
        <taxon>Bacteria</taxon>
        <taxon>Bacillati</taxon>
        <taxon>Bacillota</taxon>
        <taxon>Clostridia</taxon>
        <taxon>Lachnospirales</taxon>
        <taxon>Lachnospiraceae</taxon>
        <taxon>Diplocloster</taxon>
    </lineage>
</organism>
<evidence type="ECO:0000256" key="1">
    <source>
        <dbReference type="ARBA" id="ARBA00005254"/>
    </source>
</evidence>
<keyword evidence="5" id="KW-1185">Reference proteome</keyword>
<comment type="similarity">
    <text evidence="1 3">Belongs to the enoyl-CoA hydratase/isomerase family.</text>
</comment>
<dbReference type="InterPro" id="IPR001753">
    <property type="entry name" value="Enoyl-CoA_hydra/iso"/>
</dbReference>
<dbReference type="Gene3D" id="1.10.12.10">
    <property type="entry name" value="Lyase 2-enoyl-coa Hydratase, Chain A, domain 2"/>
    <property type="match status" value="1"/>
</dbReference>
<dbReference type="Proteomes" id="UP001314681">
    <property type="component" value="Unassembled WGS sequence"/>
</dbReference>
<evidence type="ECO:0000256" key="2">
    <source>
        <dbReference type="ARBA" id="ARBA00023239"/>
    </source>
</evidence>
<dbReference type="InterPro" id="IPR029045">
    <property type="entry name" value="ClpP/crotonase-like_dom_sf"/>
</dbReference>
<evidence type="ECO:0000313" key="4">
    <source>
        <dbReference type="EMBL" id="MBU9726189.1"/>
    </source>
</evidence>
<dbReference type="Pfam" id="PF00378">
    <property type="entry name" value="ECH_1"/>
    <property type="match status" value="1"/>
</dbReference>
<dbReference type="InterPro" id="IPR018376">
    <property type="entry name" value="Enoyl-CoA_hyd/isom_CS"/>
</dbReference>
<dbReference type="RefSeq" id="WP_238726679.1">
    <property type="nucleotide sequence ID" value="NZ_JAHQCX010000005.1"/>
</dbReference>
<dbReference type="CDD" id="cd06558">
    <property type="entry name" value="crotonase-like"/>
    <property type="match status" value="1"/>
</dbReference>
<dbReference type="PANTHER" id="PTHR11941">
    <property type="entry name" value="ENOYL-COA HYDRATASE-RELATED"/>
    <property type="match status" value="1"/>
</dbReference>
<comment type="caution">
    <text evidence="4">The sequence shown here is derived from an EMBL/GenBank/DDBJ whole genome shotgun (WGS) entry which is preliminary data.</text>
</comment>
<dbReference type="PROSITE" id="PS00166">
    <property type="entry name" value="ENOYL_COA_HYDRATASE"/>
    <property type="match status" value="1"/>
</dbReference>